<protein>
    <submittedName>
        <fullName evidence="1">Uncharacterized protein</fullName>
    </submittedName>
</protein>
<evidence type="ECO:0000313" key="2">
    <source>
        <dbReference type="Proteomes" id="UP000595896"/>
    </source>
</evidence>
<organism evidence="1 2">
    <name type="scientific">Cronobacter phage A24</name>
    <dbReference type="NCBI Taxonomy" id="2795745"/>
    <lineage>
        <taxon>Viruses</taxon>
        <taxon>Duplodnaviria</taxon>
        <taxon>Heunggongvirae</taxon>
        <taxon>Uroviricota</taxon>
        <taxon>Caudoviricetes</taxon>
        <taxon>Grimontviridae</taxon>
        <taxon>Crifsvirus</taxon>
        <taxon>Crifsvirus A24</taxon>
    </lineage>
</organism>
<evidence type="ECO:0000313" key="1">
    <source>
        <dbReference type="EMBL" id="QQG33634.1"/>
    </source>
</evidence>
<name>A0A7T5QXN2_9CAUD</name>
<dbReference type="Proteomes" id="UP000595896">
    <property type="component" value="Segment"/>
</dbReference>
<accession>A0A7T5QXN2</accession>
<sequence>MARVSKAALAAKAAQTVNVQGVAAGSANITVAAKTDPTKKATVKVTVVDGSVTTSSVTGLVVEGTQEITATVSGLGTGYTVDWFVEPDTGDDGYVTVVKDGTDPLKATITGVKEGGGRVGAKVTYKGLEFSDSSRVSCDPKPAPSE</sequence>
<keyword evidence="2" id="KW-1185">Reference proteome</keyword>
<dbReference type="RefSeq" id="YP_010671882.1">
    <property type="nucleotide sequence ID" value="NC_070973.1"/>
</dbReference>
<proteinExistence type="predicted"/>
<reference evidence="1 2" key="1">
    <citation type="submission" date="2020-12" db="EMBL/GenBank/DDBJ databases">
        <authorList>
            <person name="Luo D."/>
            <person name="Li C."/>
            <person name="Zeng H."/>
        </authorList>
    </citation>
    <scope>NUCLEOTIDE SEQUENCE [LARGE SCALE GENOMIC DNA]</scope>
</reference>
<dbReference type="KEGG" id="vg:77948144"/>
<dbReference type="EMBL" id="MW343794">
    <property type="protein sequence ID" value="QQG33634.1"/>
    <property type="molecule type" value="Genomic_DNA"/>
</dbReference>
<dbReference type="GeneID" id="77948144"/>